<accession>A0ABT6WNB6</accession>
<name>A0ABT6WNB6_9ACTN</name>
<keyword evidence="2" id="KW-1185">Reference proteome</keyword>
<gene>
    <name evidence="1" type="ORF">QLQ12_21545</name>
</gene>
<sequence>MPQTHPTDTRPTRAPVGLLLHPAHTHRPTDPAGRVLPDWYGIHPDHVAHLIARYTRDGDTVLDTDAHPSVAAAAEYLHRHPGLTVIHRERLYGRPEPLDEHPAAAARPGAGLVLATLPRLDVDSRDPHAVSQALGAWQALLRPGGFLAVLLTAGPGTAAIGHRSTVIAAARTAGLLYHQHIPALLVPLPETDPRTEARPAARPPLIAGRHRRAHRDLLVFATITPEAADV</sequence>
<evidence type="ECO:0000313" key="1">
    <source>
        <dbReference type="EMBL" id="MDI6101202.1"/>
    </source>
</evidence>
<organism evidence="1 2">
    <name type="scientific">Actinoplanes sandaracinus</name>
    <dbReference type="NCBI Taxonomy" id="3045177"/>
    <lineage>
        <taxon>Bacteria</taxon>
        <taxon>Bacillati</taxon>
        <taxon>Actinomycetota</taxon>
        <taxon>Actinomycetes</taxon>
        <taxon>Micromonosporales</taxon>
        <taxon>Micromonosporaceae</taxon>
        <taxon>Actinoplanes</taxon>
    </lineage>
</organism>
<protein>
    <recommendedName>
        <fullName evidence="3">Methyltransferase</fullName>
    </recommendedName>
</protein>
<dbReference type="Proteomes" id="UP001241758">
    <property type="component" value="Unassembled WGS sequence"/>
</dbReference>
<proteinExistence type="predicted"/>
<dbReference type="RefSeq" id="WP_282762055.1">
    <property type="nucleotide sequence ID" value="NZ_JASCTH010000014.1"/>
</dbReference>
<dbReference type="EMBL" id="JASCTH010000014">
    <property type="protein sequence ID" value="MDI6101202.1"/>
    <property type="molecule type" value="Genomic_DNA"/>
</dbReference>
<comment type="caution">
    <text evidence="1">The sequence shown here is derived from an EMBL/GenBank/DDBJ whole genome shotgun (WGS) entry which is preliminary data.</text>
</comment>
<evidence type="ECO:0008006" key="3">
    <source>
        <dbReference type="Google" id="ProtNLM"/>
    </source>
</evidence>
<reference evidence="1 2" key="1">
    <citation type="submission" date="2023-05" db="EMBL/GenBank/DDBJ databases">
        <title>Actinoplanes sp. NEAU-A12 genome sequencing.</title>
        <authorList>
            <person name="Wang Z.-S."/>
        </authorList>
    </citation>
    <scope>NUCLEOTIDE SEQUENCE [LARGE SCALE GENOMIC DNA]</scope>
    <source>
        <strain evidence="1 2">NEAU-A12</strain>
    </source>
</reference>
<evidence type="ECO:0000313" key="2">
    <source>
        <dbReference type="Proteomes" id="UP001241758"/>
    </source>
</evidence>